<comment type="caution">
    <text evidence="1">The sequence shown here is derived from an EMBL/GenBank/DDBJ whole genome shotgun (WGS) entry which is preliminary data.</text>
</comment>
<accession>A0A3A5HA07</accession>
<organism evidence="1 2">
    <name type="scientific">Nocardioides cavernaquae</name>
    <dbReference type="NCBI Taxonomy" id="2321396"/>
    <lineage>
        <taxon>Bacteria</taxon>
        <taxon>Bacillati</taxon>
        <taxon>Actinomycetota</taxon>
        <taxon>Actinomycetes</taxon>
        <taxon>Propionibacteriales</taxon>
        <taxon>Nocardioidaceae</taxon>
        <taxon>Nocardioides</taxon>
    </lineage>
</organism>
<keyword evidence="2" id="KW-1185">Reference proteome</keyword>
<reference evidence="2" key="1">
    <citation type="submission" date="2018-09" db="EMBL/GenBank/DDBJ databases">
        <authorList>
            <person name="Zhu H."/>
        </authorList>
    </citation>
    <scope>NUCLEOTIDE SEQUENCE [LARGE SCALE GENOMIC DNA]</scope>
    <source>
        <strain evidence="2">K1W22B-1</strain>
    </source>
</reference>
<proteinExistence type="predicted"/>
<sequence length="75" mass="8212">MSIEQLEAASLIRSAVRAANDAADSLGLVMKCLVDAESAHQADAGRVRYLVNELVDDLNRDLLSRQDATSNVRWL</sequence>
<gene>
    <name evidence="1" type="ORF">D4739_15335</name>
</gene>
<name>A0A3A5HA07_9ACTN</name>
<dbReference type="Proteomes" id="UP000276542">
    <property type="component" value="Unassembled WGS sequence"/>
</dbReference>
<protein>
    <submittedName>
        <fullName evidence="1">Uncharacterized protein</fullName>
    </submittedName>
</protein>
<dbReference type="AlphaFoldDB" id="A0A3A5HA07"/>
<evidence type="ECO:0000313" key="1">
    <source>
        <dbReference type="EMBL" id="RJS47453.1"/>
    </source>
</evidence>
<evidence type="ECO:0000313" key="2">
    <source>
        <dbReference type="Proteomes" id="UP000276542"/>
    </source>
</evidence>
<dbReference type="EMBL" id="QYRP01000002">
    <property type="protein sequence ID" value="RJS47453.1"/>
    <property type="molecule type" value="Genomic_DNA"/>
</dbReference>